<accession>A0A6N9I0B1</accession>
<dbReference type="RefSeq" id="WP_161001105.1">
    <property type="nucleotide sequence ID" value="NZ_WEZQ01000002.1"/>
</dbReference>
<dbReference type="Gene3D" id="3.30.429.10">
    <property type="entry name" value="Macrophage Migration Inhibitory Factor"/>
    <property type="match status" value="1"/>
</dbReference>
<comment type="caution">
    <text evidence="1">The sequence shown here is derived from an EMBL/GenBank/DDBJ whole genome shotgun (WGS) entry which is preliminary data.</text>
</comment>
<dbReference type="InterPro" id="IPR037479">
    <property type="entry name" value="Tauto_MSAD"/>
</dbReference>
<gene>
    <name evidence="1" type="ORF">GB993_02330</name>
</gene>
<organism evidence="1 2">
    <name type="scientific">Furfurilactobacillus milii</name>
    <dbReference type="NCBI Taxonomy" id="2888272"/>
    <lineage>
        <taxon>Bacteria</taxon>
        <taxon>Bacillati</taxon>
        <taxon>Bacillota</taxon>
        <taxon>Bacilli</taxon>
        <taxon>Lactobacillales</taxon>
        <taxon>Lactobacillaceae</taxon>
        <taxon>Furfurilactobacillus</taxon>
    </lineage>
</organism>
<dbReference type="Pfam" id="PF14552">
    <property type="entry name" value="Tautomerase_2"/>
    <property type="match status" value="1"/>
</dbReference>
<dbReference type="EMBL" id="WEZQ01000002">
    <property type="protein sequence ID" value="MYV16360.1"/>
    <property type="molecule type" value="Genomic_DNA"/>
</dbReference>
<evidence type="ECO:0000313" key="2">
    <source>
        <dbReference type="Proteomes" id="UP000449209"/>
    </source>
</evidence>
<dbReference type="PANTHER" id="PTHR38460:SF1">
    <property type="entry name" value="TAUTOMERASE YOLI-RELATED"/>
    <property type="match status" value="1"/>
</dbReference>
<sequence>MPLVRVDLQRGRSKSELKAILDAEHKILVQDFGVPARDRYQIVTQHDPEEMEIEDTGFGIDRTDKFVMIQITMRGGRTETQKRTFYEDLVKELQSSAGIEPNDVMVVISENGSPDWSFGNGAAQFLN</sequence>
<dbReference type="AlphaFoldDB" id="A0A6N9I0B1"/>
<reference evidence="1 2" key="1">
    <citation type="journal article" date="2019" name="Appl. Environ. Microbiol.">
        <title>Genetic determinants of hydroxycinnamic acid metabolism in heterofermentative lactobacilli.</title>
        <authorList>
            <person name="Gaur G."/>
            <person name="Oh J.H."/>
            <person name="Filannino P."/>
            <person name="Gobbetti M."/>
            <person name="van Pijkeren J.P."/>
            <person name="Ganzle M.G."/>
        </authorList>
    </citation>
    <scope>NUCLEOTIDE SEQUENCE [LARGE SCALE GENOMIC DNA]</scope>
    <source>
        <strain evidence="1 2">C5</strain>
    </source>
</reference>
<name>A0A6N9I0B1_9LACO</name>
<dbReference type="Proteomes" id="UP000449209">
    <property type="component" value="Unassembled WGS sequence"/>
</dbReference>
<dbReference type="PANTHER" id="PTHR38460">
    <property type="entry name" value="TAUTOMERASE YOLI-RELATED"/>
    <property type="match status" value="1"/>
</dbReference>
<dbReference type="SUPFAM" id="SSF55331">
    <property type="entry name" value="Tautomerase/MIF"/>
    <property type="match status" value="1"/>
</dbReference>
<protein>
    <submittedName>
        <fullName evidence="1">Tautomerase family protein</fullName>
    </submittedName>
</protein>
<dbReference type="OrthoDB" id="9804765at2"/>
<evidence type="ECO:0000313" key="1">
    <source>
        <dbReference type="EMBL" id="MYV16360.1"/>
    </source>
</evidence>
<proteinExistence type="predicted"/>
<dbReference type="InterPro" id="IPR014347">
    <property type="entry name" value="Tautomerase/MIF_sf"/>
</dbReference>